<dbReference type="GO" id="GO:0006520">
    <property type="term" value="P:amino acid metabolic process"/>
    <property type="evidence" value="ECO:0007669"/>
    <property type="project" value="TreeGrafter"/>
</dbReference>
<dbReference type="GO" id="GO:0030170">
    <property type="term" value="F:pyridoxal phosphate binding"/>
    <property type="evidence" value="ECO:0007669"/>
    <property type="project" value="InterPro"/>
</dbReference>
<dbReference type="AlphaFoldDB" id="A0A430LG77"/>
<dbReference type="PANTHER" id="PTHR43795">
    <property type="entry name" value="BIFUNCTIONAL ASPARTATE AMINOTRANSFERASE AND GLUTAMATE/ASPARTATE-PREPHENATE AMINOTRANSFERASE-RELATED"/>
    <property type="match status" value="1"/>
</dbReference>
<dbReference type="InterPro" id="IPR015422">
    <property type="entry name" value="PyrdxlP-dep_Trfase_small"/>
</dbReference>
<protein>
    <recommendedName>
        <fullName evidence="2">Aminotransferase class I/classII large domain-containing protein</fullName>
    </recommendedName>
</protein>
<feature type="domain" description="Aminotransferase class I/classII large" evidence="2">
    <location>
        <begin position="188"/>
        <end position="420"/>
    </location>
</feature>
<evidence type="ECO:0000259" key="2">
    <source>
        <dbReference type="Pfam" id="PF00155"/>
    </source>
</evidence>
<dbReference type="InterPro" id="IPR015421">
    <property type="entry name" value="PyrdxlP-dep_Trfase_major"/>
</dbReference>
<dbReference type="SUPFAM" id="SSF53383">
    <property type="entry name" value="PLP-dependent transferases"/>
    <property type="match status" value="1"/>
</dbReference>
<name>A0A430LG77_9HYPO</name>
<organism evidence="3 4">
    <name type="scientific">Fusarium euwallaceae</name>
    <dbReference type="NCBI Taxonomy" id="1147111"/>
    <lineage>
        <taxon>Eukaryota</taxon>
        <taxon>Fungi</taxon>
        <taxon>Dikarya</taxon>
        <taxon>Ascomycota</taxon>
        <taxon>Pezizomycotina</taxon>
        <taxon>Sordariomycetes</taxon>
        <taxon>Hypocreomycetidae</taxon>
        <taxon>Hypocreales</taxon>
        <taxon>Nectriaceae</taxon>
        <taxon>Fusarium</taxon>
        <taxon>Fusarium solani species complex</taxon>
    </lineage>
</organism>
<dbReference type="Pfam" id="PF00155">
    <property type="entry name" value="Aminotran_1_2"/>
    <property type="match status" value="2"/>
</dbReference>
<dbReference type="PRINTS" id="PR00753">
    <property type="entry name" value="ACCSYNTHASE"/>
</dbReference>
<evidence type="ECO:0000256" key="1">
    <source>
        <dbReference type="ARBA" id="ARBA00022898"/>
    </source>
</evidence>
<dbReference type="InterPro" id="IPR015424">
    <property type="entry name" value="PyrdxlP-dep_Trfase"/>
</dbReference>
<dbReference type="Gene3D" id="3.90.1150.10">
    <property type="entry name" value="Aspartate Aminotransferase, domain 1"/>
    <property type="match status" value="1"/>
</dbReference>
<evidence type="ECO:0000313" key="3">
    <source>
        <dbReference type="EMBL" id="RTE74700.1"/>
    </source>
</evidence>
<proteinExistence type="predicted"/>
<dbReference type="GO" id="GO:0008483">
    <property type="term" value="F:transaminase activity"/>
    <property type="evidence" value="ECO:0007669"/>
    <property type="project" value="TreeGrafter"/>
</dbReference>
<dbReference type="PANTHER" id="PTHR43795:SF39">
    <property type="entry name" value="AMINOTRANSFERASE CLASS I_CLASSII DOMAIN-CONTAINING PROTEIN"/>
    <property type="match status" value="1"/>
</dbReference>
<dbReference type="Gene3D" id="3.40.640.10">
    <property type="entry name" value="Type I PLP-dependent aspartate aminotransferase-like (Major domain)"/>
    <property type="match status" value="2"/>
</dbReference>
<dbReference type="CDD" id="cd00609">
    <property type="entry name" value="AAT_like"/>
    <property type="match status" value="1"/>
</dbReference>
<keyword evidence="1" id="KW-0663">Pyridoxal phosphate</keyword>
<reference evidence="3 4" key="1">
    <citation type="submission" date="2017-06" db="EMBL/GenBank/DDBJ databases">
        <title>Comparative genomic analysis of Ambrosia Fusariam Clade fungi.</title>
        <authorList>
            <person name="Stajich J.E."/>
            <person name="Carrillo J."/>
            <person name="Kijimoto T."/>
            <person name="Eskalen A."/>
            <person name="O'Donnell K."/>
            <person name="Kasson M."/>
        </authorList>
    </citation>
    <scope>NUCLEOTIDE SEQUENCE [LARGE SCALE GENOMIC DNA]</scope>
    <source>
        <strain evidence="3 4">UCR1854</strain>
    </source>
</reference>
<keyword evidence="4" id="KW-1185">Reference proteome</keyword>
<sequence>MSIVQDTSSVAATAAEYQLSTRGAQGLLHRDVWGPREKSMGNPWSPTNPDGTVILRLAENSLMHEEVGNFIKQQLSVLPVNHLTYSTGPRGSHRLRRAAAAFWTEEFQPREPIGVDNILVTPGLASAIDALVWAICDEGDAILIPLPLYNGFNVDISNRSNAQVIGVLYAEVEGYTTLDDLFDPEPSKTLEVFASICGQYDMHFISDEIYAKSVFPNPSTPKAVPFVSTLSLDLEGVIDKTRHHVLYGASKDFCANGLRLGFVCTQNQGIMGALSSISIFSWSPHLIQDVWAAMLEDKQWLLTFMRRKLELMAENHAAATSFFRQHGIQFYDTNAGLFLWIDLRHLLVPQTSSQANVNLLTANSPYSEIYKEQEARIADTCQRNGVMIAPGHVYMAEEYGWFRITFTVGKDALREGLDRLWKSLQEVESRLRMSD</sequence>
<comment type="caution">
    <text evidence="3">The sequence shown here is derived from an EMBL/GenBank/DDBJ whole genome shotgun (WGS) entry which is preliminary data.</text>
</comment>
<accession>A0A430LG77</accession>
<dbReference type="Proteomes" id="UP000287124">
    <property type="component" value="Unassembled WGS sequence"/>
</dbReference>
<gene>
    <name evidence="3" type="ORF">BHE90_010846</name>
</gene>
<evidence type="ECO:0000313" key="4">
    <source>
        <dbReference type="Proteomes" id="UP000287124"/>
    </source>
</evidence>
<dbReference type="InterPro" id="IPR050478">
    <property type="entry name" value="Ethylene_sulfur-biosynth"/>
</dbReference>
<dbReference type="EMBL" id="MIKF01000211">
    <property type="protein sequence ID" value="RTE74700.1"/>
    <property type="molecule type" value="Genomic_DNA"/>
</dbReference>
<feature type="domain" description="Aminotransferase class I/classII large" evidence="2">
    <location>
        <begin position="55"/>
        <end position="160"/>
    </location>
</feature>
<dbReference type="InterPro" id="IPR004839">
    <property type="entry name" value="Aminotransferase_I/II_large"/>
</dbReference>